<evidence type="ECO:0000256" key="3">
    <source>
        <dbReference type="ARBA" id="ARBA00023125"/>
    </source>
</evidence>
<dbReference type="InterPro" id="IPR050808">
    <property type="entry name" value="Phage_Integrase"/>
</dbReference>
<evidence type="ECO:0000313" key="8">
    <source>
        <dbReference type="Proteomes" id="UP000673383"/>
    </source>
</evidence>
<dbReference type="GO" id="GO:0015074">
    <property type="term" value="P:DNA integration"/>
    <property type="evidence" value="ECO:0007669"/>
    <property type="project" value="UniProtKB-KW"/>
</dbReference>
<dbReference type="PANTHER" id="PTHR30629:SF2">
    <property type="entry name" value="PROPHAGE INTEGRASE INTS-RELATED"/>
    <property type="match status" value="1"/>
</dbReference>
<comment type="caution">
    <text evidence="7">The sequence shown here is derived from an EMBL/GenBank/DDBJ whole genome shotgun (WGS) entry which is preliminary data.</text>
</comment>
<keyword evidence="2" id="KW-0229">DNA integration</keyword>
<evidence type="ECO:0000256" key="5">
    <source>
        <dbReference type="SAM" id="MobiDB-lite"/>
    </source>
</evidence>
<keyword evidence="3" id="KW-0238">DNA-binding</keyword>
<dbReference type="InterPro" id="IPR013762">
    <property type="entry name" value="Integrase-like_cat_sf"/>
</dbReference>
<dbReference type="Gene3D" id="3.30.160.390">
    <property type="entry name" value="Integrase, DNA-binding domain"/>
    <property type="match status" value="1"/>
</dbReference>
<proteinExistence type="inferred from homology"/>
<organism evidence="7 8">
    <name type="scientific">Bradyrhizobium elkanii</name>
    <dbReference type="NCBI Taxonomy" id="29448"/>
    <lineage>
        <taxon>Bacteria</taxon>
        <taxon>Pseudomonadati</taxon>
        <taxon>Pseudomonadota</taxon>
        <taxon>Alphaproteobacteria</taxon>
        <taxon>Hyphomicrobiales</taxon>
        <taxon>Nitrobacteraceae</taxon>
        <taxon>Bradyrhizobium</taxon>
    </lineage>
</organism>
<dbReference type="PROSITE" id="PS51898">
    <property type="entry name" value="TYR_RECOMBINASE"/>
    <property type="match status" value="1"/>
</dbReference>
<protein>
    <submittedName>
        <fullName evidence="7">Integrase</fullName>
    </submittedName>
</protein>
<evidence type="ECO:0000256" key="1">
    <source>
        <dbReference type="ARBA" id="ARBA00008857"/>
    </source>
</evidence>
<sequence length="463" mass="51728">MPKLTDKYIAGLKCPPDQDRISVSDDGCKGLQLRVSKSGSKSWLFLYWSPLLSKPVRLSLGRYPDVSLSKAHAKVADHRKTMADDEDPRRKVRQERKRISREEALSFDGLANLYIAEYVIGGQCGKDAVRIFQETGKWPILLTSIPNKKSWKNDIGYLRRPRSAWSSQPAASITDDDIADLLDEIAEEAPVSANRTQSILHKTFKWAMQPGRKYVPSNPLAGLERRGGKEKKRDRVLSDDEIRTLWWGLERPDAPVERSVMLATRFILATMVRPYQSAGAETAEVSNLGTANAVYEMPPGRVKKDRAVIVPLSDLASSIVIEATTPERGRIGHNNPPEPIEDQVVLFPSKYDATGKTPIARSSISQALNGKKNGKKNGDKTEDRIGLREFLGLKHFTAHDLRRTAATLARRAGAPREDVKAMLDHVNGDVTEVYDKYDMLKEKRQVVTILAQELRQIIGDGPT</sequence>
<dbReference type="InterPro" id="IPR011010">
    <property type="entry name" value="DNA_brk_join_enz"/>
</dbReference>
<evidence type="ECO:0000313" key="7">
    <source>
        <dbReference type="EMBL" id="MBP1297173.1"/>
    </source>
</evidence>
<reference evidence="7" key="1">
    <citation type="submission" date="2021-02" db="EMBL/GenBank/DDBJ databases">
        <title>Genomic Encyclopedia of Type Strains, Phase IV (KMG-V): Genome sequencing to study the core and pangenomes of soil and plant-associated prokaryotes.</title>
        <authorList>
            <person name="Whitman W."/>
        </authorList>
    </citation>
    <scope>NUCLEOTIDE SEQUENCE</scope>
    <source>
        <strain evidence="7">USDA 406</strain>
    </source>
</reference>
<dbReference type="GO" id="GO:0006310">
    <property type="term" value="P:DNA recombination"/>
    <property type="evidence" value="ECO:0007669"/>
    <property type="project" value="UniProtKB-KW"/>
</dbReference>
<evidence type="ECO:0000256" key="2">
    <source>
        <dbReference type="ARBA" id="ARBA00022908"/>
    </source>
</evidence>
<dbReference type="SUPFAM" id="SSF56349">
    <property type="entry name" value="DNA breaking-rejoining enzymes"/>
    <property type="match status" value="1"/>
</dbReference>
<dbReference type="Pfam" id="PF00589">
    <property type="entry name" value="Phage_integrase"/>
    <property type="match status" value="1"/>
</dbReference>
<accession>A0A8I2C7D6</accession>
<feature type="region of interest" description="Disordered" evidence="5">
    <location>
        <begin position="362"/>
        <end position="381"/>
    </location>
</feature>
<dbReference type="InterPro" id="IPR025166">
    <property type="entry name" value="Integrase_DNA_bind_dom"/>
</dbReference>
<dbReference type="PANTHER" id="PTHR30629">
    <property type="entry name" value="PROPHAGE INTEGRASE"/>
    <property type="match status" value="1"/>
</dbReference>
<keyword evidence="4" id="KW-0233">DNA recombination</keyword>
<dbReference type="Proteomes" id="UP000673383">
    <property type="component" value="Unassembled WGS sequence"/>
</dbReference>
<dbReference type="GO" id="GO:0003677">
    <property type="term" value="F:DNA binding"/>
    <property type="evidence" value="ECO:0007669"/>
    <property type="project" value="UniProtKB-KW"/>
</dbReference>
<evidence type="ECO:0000259" key="6">
    <source>
        <dbReference type="PROSITE" id="PS51898"/>
    </source>
</evidence>
<gene>
    <name evidence="7" type="ORF">JOH49_006926</name>
</gene>
<dbReference type="InterPro" id="IPR038488">
    <property type="entry name" value="Integrase_DNA-bd_sf"/>
</dbReference>
<dbReference type="RefSeq" id="WP_051447818.1">
    <property type="nucleotide sequence ID" value="NZ_JAFICZ010000001.1"/>
</dbReference>
<comment type="similarity">
    <text evidence="1">Belongs to the 'phage' integrase family.</text>
</comment>
<dbReference type="Pfam" id="PF13356">
    <property type="entry name" value="Arm-DNA-bind_3"/>
    <property type="match status" value="1"/>
</dbReference>
<feature type="compositionally biased region" description="Basic and acidic residues" evidence="5">
    <location>
        <begin position="77"/>
        <end position="89"/>
    </location>
</feature>
<name>A0A8I2C7D6_BRAEL</name>
<dbReference type="AlphaFoldDB" id="A0A8I2C7D6"/>
<dbReference type="InterPro" id="IPR002104">
    <property type="entry name" value="Integrase_catalytic"/>
</dbReference>
<dbReference type="EMBL" id="JAFICZ010000001">
    <property type="protein sequence ID" value="MBP1297173.1"/>
    <property type="molecule type" value="Genomic_DNA"/>
</dbReference>
<dbReference type="InterPro" id="IPR010998">
    <property type="entry name" value="Integrase_recombinase_N"/>
</dbReference>
<dbReference type="Gene3D" id="1.10.443.10">
    <property type="entry name" value="Intergrase catalytic core"/>
    <property type="match status" value="1"/>
</dbReference>
<feature type="domain" description="Tyr recombinase" evidence="6">
    <location>
        <begin position="232"/>
        <end position="450"/>
    </location>
</feature>
<evidence type="ECO:0000256" key="4">
    <source>
        <dbReference type="ARBA" id="ARBA00023172"/>
    </source>
</evidence>
<dbReference type="Gene3D" id="1.10.150.130">
    <property type="match status" value="1"/>
</dbReference>
<feature type="region of interest" description="Disordered" evidence="5">
    <location>
        <begin position="77"/>
        <end position="97"/>
    </location>
</feature>